<dbReference type="PANTHER" id="PTHR33204">
    <property type="entry name" value="TRANSCRIPTIONAL REGULATOR, MARR FAMILY"/>
    <property type="match status" value="1"/>
</dbReference>
<dbReference type="EMBL" id="JACYXZ010000001">
    <property type="protein sequence ID" value="MBD8868873.1"/>
    <property type="molecule type" value="Genomic_DNA"/>
</dbReference>
<sequence>MAAACPTRQLVTRIGDRWSLLVITALTGRTLRFAELRHTLEGVSQKMLTQTLRQLERDGIVHRQAYAEVPPRVEYNLTPLGDTLTDLVAAIRDWAYTNINDIESYRHTYDQRHNSPG</sequence>
<evidence type="ECO:0000313" key="5">
    <source>
        <dbReference type="EMBL" id="MBD8868873.1"/>
    </source>
</evidence>
<proteinExistence type="predicted"/>
<evidence type="ECO:0000259" key="4">
    <source>
        <dbReference type="PROSITE" id="PS51118"/>
    </source>
</evidence>
<protein>
    <submittedName>
        <fullName evidence="5">Helix-turn-helix transcriptional regulator</fullName>
    </submittedName>
</protein>
<evidence type="ECO:0000256" key="1">
    <source>
        <dbReference type="ARBA" id="ARBA00023015"/>
    </source>
</evidence>
<accession>A0A927PYT6</accession>
<dbReference type="AlphaFoldDB" id="A0A927PYT6"/>
<reference evidence="5" key="1">
    <citation type="submission" date="2020-09" db="EMBL/GenBank/DDBJ databases">
        <title>Nocardioides sp. strain MJB4 16S ribosomal RNA gene Genome sequencing and assembly.</title>
        <authorList>
            <person name="Kim I."/>
        </authorList>
    </citation>
    <scope>NUCLEOTIDE SEQUENCE</scope>
    <source>
        <strain evidence="5">MJB4</strain>
    </source>
</reference>
<keyword evidence="1" id="KW-0805">Transcription regulation</keyword>
<feature type="domain" description="HTH hxlR-type" evidence="4">
    <location>
        <begin position="5"/>
        <end position="103"/>
    </location>
</feature>
<dbReference type="InterPro" id="IPR036388">
    <property type="entry name" value="WH-like_DNA-bd_sf"/>
</dbReference>
<dbReference type="Gene3D" id="1.10.10.10">
    <property type="entry name" value="Winged helix-like DNA-binding domain superfamily/Winged helix DNA-binding domain"/>
    <property type="match status" value="1"/>
</dbReference>
<dbReference type="PROSITE" id="PS51118">
    <property type="entry name" value="HTH_HXLR"/>
    <property type="match status" value="1"/>
</dbReference>
<dbReference type="PANTHER" id="PTHR33204:SF18">
    <property type="entry name" value="TRANSCRIPTIONAL REGULATORY PROTEIN"/>
    <property type="match status" value="1"/>
</dbReference>
<keyword evidence="3" id="KW-0804">Transcription</keyword>
<dbReference type="GO" id="GO:0003677">
    <property type="term" value="F:DNA binding"/>
    <property type="evidence" value="ECO:0007669"/>
    <property type="project" value="UniProtKB-KW"/>
</dbReference>
<comment type="caution">
    <text evidence="5">The sequence shown here is derived from an EMBL/GenBank/DDBJ whole genome shotgun (WGS) entry which is preliminary data.</text>
</comment>
<gene>
    <name evidence="5" type="ORF">IE331_04475</name>
</gene>
<evidence type="ECO:0000256" key="3">
    <source>
        <dbReference type="ARBA" id="ARBA00023163"/>
    </source>
</evidence>
<evidence type="ECO:0000313" key="6">
    <source>
        <dbReference type="Proteomes" id="UP000616839"/>
    </source>
</evidence>
<keyword evidence="6" id="KW-1185">Reference proteome</keyword>
<name>A0A927PYT6_9ACTN</name>
<dbReference type="InterPro" id="IPR002577">
    <property type="entry name" value="HTH_HxlR"/>
</dbReference>
<dbReference type="Pfam" id="PF01638">
    <property type="entry name" value="HxlR"/>
    <property type="match status" value="1"/>
</dbReference>
<dbReference type="Proteomes" id="UP000616839">
    <property type="component" value="Unassembled WGS sequence"/>
</dbReference>
<evidence type="ECO:0000256" key="2">
    <source>
        <dbReference type="ARBA" id="ARBA00023125"/>
    </source>
</evidence>
<dbReference type="SUPFAM" id="SSF46785">
    <property type="entry name" value="Winged helix' DNA-binding domain"/>
    <property type="match status" value="1"/>
</dbReference>
<organism evidence="5 6">
    <name type="scientific">Nocardioides donggukensis</name>
    <dbReference type="NCBI Taxonomy" id="2774019"/>
    <lineage>
        <taxon>Bacteria</taxon>
        <taxon>Bacillati</taxon>
        <taxon>Actinomycetota</taxon>
        <taxon>Actinomycetes</taxon>
        <taxon>Propionibacteriales</taxon>
        <taxon>Nocardioidaceae</taxon>
        <taxon>Nocardioides</taxon>
    </lineage>
</organism>
<dbReference type="InterPro" id="IPR036390">
    <property type="entry name" value="WH_DNA-bd_sf"/>
</dbReference>
<keyword evidence="2" id="KW-0238">DNA-binding</keyword>